<feature type="region of interest" description="Disordered" evidence="1">
    <location>
        <begin position="40"/>
        <end position="72"/>
    </location>
</feature>
<dbReference type="Proteomes" id="UP000799779">
    <property type="component" value="Unassembled WGS sequence"/>
</dbReference>
<proteinExistence type="predicted"/>
<dbReference type="OrthoDB" id="2157103at2759"/>
<dbReference type="AlphaFoldDB" id="A0A6A5W691"/>
<feature type="compositionally biased region" description="Polar residues" evidence="1">
    <location>
        <begin position="40"/>
        <end position="54"/>
    </location>
</feature>
<protein>
    <submittedName>
        <fullName evidence="2">Uncharacterized protein</fullName>
    </submittedName>
</protein>
<evidence type="ECO:0000256" key="1">
    <source>
        <dbReference type="SAM" id="MobiDB-lite"/>
    </source>
</evidence>
<organism evidence="2 3">
    <name type="scientific">Amniculicola lignicola CBS 123094</name>
    <dbReference type="NCBI Taxonomy" id="1392246"/>
    <lineage>
        <taxon>Eukaryota</taxon>
        <taxon>Fungi</taxon>
        <taxon>Dikarya</taxon>
        <taxon>Ascomycota</taxon>
        <taxon>Pezizomycotina</taxon>
        <taxon>Dothideomycetes</taxon>
        <taxon>Pleosporomycetidae</taxon>
        <taxon>Pleosporales</taxon>
        <taxon>Amniculicolaceae</taxon>
        <taxon>Amniculicola</taxon>
    </lineage>
</organism>
<name>A0A6A5W691_9PLEO</name>
<evidence type="ECO:0000313" key="3">
    <source>
        <dbReference type="Proteomes" id="UP000799779"/>
    </source>
</evidence>
<gene>
    <name evidence="2" type="ORF">P154DRAFT_304643</name>
</gene>
<dbReference type="EMBL" id="ML977620">
    <property type="protein sequence ID" value="KAF1996847.1"/>
    <property type="molecule type" value="Genomic_DNA"/>
</dbReference>
<feature type="compositionally biased region" description="Basic and acidic residues" evidence="1">
    <location>
        <begin position="55"/>
        <end position="72"/>
    </location>
</feature>
<sequence length="113" mass="12330">MSLSRQIAGHAARTSFTSRSVLMTKSPLSRLYSIDAKLASTTPLSQPTETSAKTSEPRSQEQPKKKTQGELDKELELKMSGIAGDGGEAGVELEDGQPVAMKRSVRNNMFRYI</sequence>
<reference evidence="2" key="1">
    <citation type="journal article" date="2020" name="Stud. Mycol.">
        <title>101 Dothideomycetes genomes: a test case for predicting lifestyles and emergence of pathogens.</title>
        <authorList>
            <person name="Haridas S."/>
            <person name="Albert R."/>
            <person name="Binder M."/>
            <person name="Bloem J."/>
            <person name="Labutti K."/>
            <person name="Salamov A."/>
            <person name="Andreopoulos B."/>
            <person name="Baker S."/>
            <person name="Barry K."/>
            <person name="Bills G."/>
            <person name="Bluhm B."/>
            <person name="Cannon C."/>
            <person name="Castanera R."/>
            <person name="Culley D."/>
            <person name="Daum C."/>
            <person name="Ezra D."/>
            <person name="Gonzalez J."/>
            <person name="Henrissat B."/>
            <person name="Kuo A."/>
            <person name="Liang C."/>
            <person name="Lipzen A."/>
            <person name="Lutzoni F."/>
            <person name="Magnuson J."/>
            <person name="Mondo S."/>
            <person name="Nolan M."/>
            <person name="Ohm R."/>
            <person name="Pangilinan J."/>
            <person name="Park H.-J."/>
            <person name="Ramirez L."/>
            <person name="Alfaro M."/>
            <person name="Sun H."/>
            <person name="Tritt A."/>
            <person name="Yoshinaga Y."/>
            <person name="Zwiers L.-H."/>
            <person name="Turgeon B."/>
            <person name="Goodwin S."/>
            <person name="Spatafora J."/>
            <person name="Crous P."/>
            <person name="Grigoriev I."/>
        </authorList>
    </citation>
    <scope>NUCLEOTIDE SEQUENCE</scope>
    <source>
        <strain evidence="2">CBS 123094</strain>
    </source>
</reference>
<evidence type="ECO:0000313" key="2">
    <source>
        <dbReference type="EMBL" id="KAF1996847.1"/>
    </source>
</evidence>
<accession>A0A6A5W691</accession>
<keyword evidence="3" id="KW-1185">Reference proteome</keyword>